<dbReference type="PATRIC" id="fig|1158602.3.peg.2544"/>
<dbReference type="EMBL" id="AJAL01000013">
    <property type="protein sequence ID" value="EOH77674.1"/>
    <property type="molecule type" value="Genomic_DNA"/>
</dbReference>
<dbReference type="Proteomes" id="UP000013877">
    <property type="component" value="Unassembled WGS sequence"/>
</dbReference>
<dbReference type="RefSeq" id="WP_010745752.1">
    <property type="nucleotide sequence ID" value="NZ_ASWF01000003.1"/>
</dbReference>
<protein>
    <submittedName>
        <fullName evidence="9">LPXTG-domain-containing protein cell wall anchor domain</fullName>
    </submittedName>
</protein>
<feature type="signal peptide" evidence="7">
    <location>
        <begin position="1"/>
        <end position="20"/>
    </location>
</feature>
<evidence type="ECO:0000259" key="8">
    <source>
        <dbReference type="Pfam" id="PF00746"/>
    </source>
</evidence>
<evidence type="ECO:0000313" key="9">
    <source>
        <dbReference type="EMBL" id="EOH77674.1"/>
    </source>
</evidence>
<proteinExistence type="predicted"/>
<feature type="region of interest" description="Disordered" evidence="5">
    <location>
        <begin position="31"/>
        <end position="102"/>
    </location>
</feature>
<sequence>MKKIVIFSLLIFNYPFTAFADTSTNVSDAVTTPSQTQVGESATIPDESITENQESTMESSSNSEETTEESQIPIAEDVETTDEPEYLEKEVEDTSEKKETKLKAAVQTKKTTETTNQSLEILEKKKINEWTAEDIRFGLLNTEDQNINISKTELDRYTDQELMNALKLFERTTFDGPEMHLLTYLLTLESIYKDNVYSWADVEKALSFNMIDYPTTLDLARNIDQLQCYLRILQPVIPTYTNEELLFILNRLSGSEERLDLPINLFYSVLVNPENFPELSSLFDLPINHTTASANQNLYLATMSRPLIQDAAPISNTISTAKPDAQKEYPKTGERRTASLTIMGIIVFFLTGLVLLKRRAQLK</sequence>
<keyword evidence="6" id="KW-0812">Transmembrane</keyword>
<accession>R2RNV8</accession>
<feature type="domain" description="Gram-positive cocci surface proteins LPxTG" evidence="8">
    <location>
        <begin position="322"/>
        <end position="360"/>
    </location>
</feature>
<evidence type="ECO:0000313" key="12">
    <source>
        <dbReference type="Proteomes" id="UP000014158"/>
    </source>
</evidence>
<dbReference type="OrthoDB" id="2194759at2"/>
<organism evidence="9 11">
    <name type="scientific">Enterococcus raffinosus ATCC 49464</name>
    <dbReference type="NCBI Taxonomy" id="1158602"/>
    <lineage>
        <taxon>Bacteria</taxon>
        <taxon>Bacillati</taxon>
        <taxon>Bacillota</taxon>
        <taxon>Bacilli</taxon>
        <taxon>Lactobacillales</taxon>
        <taxon>Enterococcaceae</taxon>
        <taxon>Enterococcus</taxon>
    </lineage>
</organism>
<dbReference type="NCBIfam" id="TIGR01167">
    <property type="entry name" value="LPXTG_anchor"/>
    <property type="match status" value="1"/>
</dbReference>
<feature type="compositionally biased region" description="Basic and acidic residues" evidence="5">
    <location>
        <begin position="86"/>
        <end position="102"/>
    </location>
</feature>
<evidence type="ECO:0000256" key="6">
    <source>
        <dbReference type="SAM" id="Phobius"/>
    </source>
</evidence>
<dbReference type="AlphaFoldDB" id="R2RNV8"/>
<keyword evidence="6" id="KW-1133">Transmembrane helix</keyword>
<keyword evidence="4" id="KW-0572">Peptidoglycan-anchor</keyword>
<feature type="chain" id="PRO_5004364929" evidence="7">
    <location>
        <begin position="21"/>
        <end position="363"/>
    </location>
</feature>
<dbReference type="eggNOG" id="ENOG5032DMC">
    <property type="taxonomic scope" value="Bacteria"/>
</dbReference>
<feature type="transmembrane region" description="Helical" evidence="6">
    <location>
        <begin position="337"/>
        <end position="356"/>
    </location>
</feature>
<dbReference type="InterPro" id="IPR019931">
    <property type="entry name" value="LPXTG_anchor"/>
</dbReference>
<dbReference type="HOGENOM" id="CLU_741330_0_0_9"/>
<evidence type="ECO:0000313" key="11">
    <source>
        <dbReference type="Proteomes" id="UP000013877"/>
    </source>
</evidence>
<evidence type="ECO:0000256" key="3">
    <source>
        <dbReference type="ARBA" id="ARBA00022729"/>
    </source>
</evidence>
<keyword evidence="2" id="KW-0964">Secreted</keyword>
<evidence type="ECO:0000256" key="1">
    <source>
        <dbReference type="ARBA" id="ARBA00022512"/>
    </source>
</evidence>
<feature type="compositionally biased region" description="Polar residues" evidence="5">
    <location>
        <begin position="31"/>
        <end position="40"/>
    </location>
</feature>
<name>R2RNV8_9ENTE</name>
<evidence type="ECO:0000313" key="10">
    <source>
        <dbReference type="EMBL" id="EOT75663.1"/>
    </source>
</evidence>
<keyword evidence="6" id="KW-0472">Membrane</keyword>
<keyword evidence="12" id="KW-1185">Reference proteome</keyword>
<evidence type="ECO:0000256" key="2">
    <source>
        <dbReference type="ARBA" id="ARBA00022525"/>
    </source>
</evidence>
<evidence type="ECO:0000256" key="5">
    <source>
        <dbReference type="SAM" id="MobiDB-lite"/>
    </source>
</evidence>
<reference evidence="9 11" key="1">
    <citation type="submission" date="2013-02" db="EMBL/GenBank/DDBJ databases">
        <title>The Genome Sequence of Enterococcus raffinosus ATCC_49464.</title>
        <authorList>
            <consortium name="The Broad Institute Genome Sequencing Platform"/>
            <consortium name="The Broad Institute Genome Sequencing Center for Infectious Disease"/>
            <person name="Earl A.M."/>
            <person name="Gilmore M.S."/>
            <person name="Lebreton F."/>
            <person name="Walker B."/>
            <person name="Young S.K."/>
            <person name="Zeng Q."/>
            <person name="Gargeya S."/>
            <person name="Fitzgerald M."/>
            <person name="Haas B."/>
            <person name="Abouelleil A."/>
            <person name="Alvarado L."/>
            <person name="Arachchi H.M."/>
            <person name="Berlin A.M."/>
            <person name="Chapman S.B."/>
            <person name="Dewar J."/>
            <person name="Goldberg J."/>
            <person name="Griggs A."/>
            <person name="Gujja S."/>
            <person name="Hansen M."/>
            <person name="Howarth C."/>
            <person name="Imamovic A."/>
            <person name="Larimer J."/>
            <person name="McCowan C."/>
            <person name="Murphy C."/>
            <person name="Neiman D."/>
            <person name="Pearson M."/>
            <person name="Priest M."/>
            <person name="Roberts A."/>
            <person name="Saif S."/>
            <person name="Shea T."/>
            <person name="Sisk P."/>
            <person name="Sykes S."/>
            <person name="Wortman J."/>
            <person name="Nusbaum C."/>
            <person name="Birren B."/>
        </authorList>
    </citation>
    <scope>NUCLEOTIDE SEQUENCE [LARGE SCALE GENOMIC DNA]</scope>
    <source>
        <strain evidence="9 11">ATCC 49464</strain>
    </source>
</reference>
<dbReference type="Proteomes" id="UP000014158">
    <property type="component" value="Unassembled WGS sequence"/>
</dbReference>
<reference evidence="10 12" key="2">
    <citation type="submission" date="2013-03" db="EMBL/GenBank/DDBJ databases">
        <title>The Genome Sequence of Enterococcus raffinosus ATCC_49464 (PacBio/Illumina hybrid assembly).</title>
        <authorList>
            <consortium name="The Broad Institute Genomics Platform"/>
            <consortium name="The Broad Institute Genome Sequencing Center for Infectious Disease"/>
            <person name="Earl A."/>
            <person name="Russ C."/>
            <person name="Gilmore M."/>
            <person name="Surin D."/>
            <person name="Walker B."/>
            <person name="Young S."/>
            <person name="Zeng Q."/>
            <person name="Gargeya S."/>
            <person name="Fitzgerald M."/>
            <person name="Haas B."/>
            <person name="Abouelleil A."/>
            <person name="Allen A.W."/>
            <person name="Alvarado L."/>
            <person name="Arachchi H.M."/>
            <person name="Berlin A.M."/>
            <person name="Chapman S.B."/>
            <person name="Gainer-Dewar J."/>
            <person name="Goldberg J."/>
            <person name="Griggs A."/>
            <person name="Gujja S."/>
            <person name="Hansen M."/>
            <person name="Howarth C."/>
            <person name="Imamovic A."/>
            <person name="Ireland A."/>
            <person name="Larimer J."/>
            <person name="McCowan C."/>
            <person name="Murphy C."/>
            <person name="Pearson M."/>
            <person name="Poon T.W."/>
            <person name="Priest M."/>
            <person name="Roberts A."/>
            <person name="Saif S."/>
            <person name="Shea T."/>
            <person name="Sisk P."/>
            <person name="Sykes S."/>
            <person name="Wortman J."/>
            <person name="Nusbaum C."/>
            <person name="Birren B."/>
        </authorList>
    </citation>
    <scope>NUCLEOTIDE SEQUENCE [LARGE SCALE GENOMIC DNA]</scope>
    <source>
        <strain evidence="10 12">ATCC 49464</strain>
    </source>
</reference>
<gene>
    <name evidence="10" type="ORF">I590_02485</name>
    <name evidence="9" type="ORF">UAK_02542</name>
</gene>
<feature type="compositionally biased region" description="Acidic residues" evidence="5">
    <location>
        <begin position="76"/>
        <end position="85"/>
    </location>
</feature>
<comment type="caution">
    <text evidence="9">The sequence shown here is derived from an EMBL/GenBank/DDBJ whole genome shotgun (WGS) entry which is preliminary data.</text>
</comment>
<evidence type="ECO:0000256" key="7">
    <source>
        <dbReference type="SAM" id="SignalP"/>
    </source>
</evidence>
<dbReference type="EMBL" id="ASWF01000003">
    <property type="protein sequence ID" value="EOT75663.1"/>
    <property type="molecule type" value="Genomic_DNA"/>
</dbReference>
<evidence type="ECO:0000256" key="4">
    <source>
        <dbReference type="ARBA" id="ARBA00023088"/>
    </source>
</evidence>
<dbReference type="Pfam" id="PF00746">
    <property type="entry name" value="Gram_pos_anchor"/>
    <property type="match status" value="1"/>
</dbReference>
<keyword evidence="3 7" id="KW-0732">Signal</keyword>
<feature type="compositionally biased region" description="Low complexity" evidence="5">
    <location>
        <begin position="50"/>
        <end position="64"/>
    </location>
</feature>
<keyword evidence="1" id="KW-0134">Cell wall</keyword>